<dbReference type="EMBL" id="QUSY01001671">
    <property type="protein sequence ID" value="RHY24101.1"/>
    <property type="molecule type" value="Genomic_DNA"/>
</dbReference>
<name>A0A3R6ZJ99_9STRA</name>
<evidence type="ECO:0000313" key="3">
    <source>
        <dbReference type="Proteomes" id="UP000285060"/>
    </source>
</evidence>
<comment type="caution">
    <text evidence="2">The sequence shown here is derived from an EMBL/GenBank/DDBJ whole genome shotgun (WGS) entry which is preliminary data.</text>
</comment>
<evidence type="ECO:0000313" key="2">
    <source>
        <dbReference type="EMBL" id="RHY24101.1"/>
    </source>
</evidence>
<reference evidence="2 3" key="1">
    <citation type="submission" date="2018-08" db="EMBL/GenBank/DDBJ databases">
        <title>Aphanomyces genome sequencing and annotation.</title>
        <authorList>
            <person name="Minardi D."/>
            <person name="Oidtmann B."/>
            <person name="Van Der Giezen M."/>
            <person name="Studholme D.J."/>
        </authorList>
    </citation>
    <scope>NUCLEOTIDE SEQUENCE [LARGE SCALE GENOMIC DNA]</scope>
    <source>
        <strain evidence="2 3">NJM0002</strain>
    </source>
</reference>
<dbReference type="AlphaFoldDB" id="A0A3R6ZJ99"/>
<feature type="domain" description="SET" evidence="1">
    <location>
        <begin position="397"/>
        <end position="512"/>
    </location>
</feature>
<protein>
    <recommendedName>
        <fullName evidence="1">SET domain-containing protein</fullName>
    </recommendedName>
</protein>
<dbReference type="Proteomes" id="UP000285060">
    <property type="component" value="Unassembled WGS sequence"/>
</dbReference>
<evidence type="ECO:0000259" key="1">
    <source>
        <dbReference type="PROSITE" id="PS50280"/>
    </source>
</evidence>
<keyword evidence="3" id="KW-1185">Reference proteome</keyword>
<sequence>MHACHPTALGAPIAPWRIENVLGVHGFHMTFLINALPSKHPLLASILFCDVQMAAHLRSKVTLLSTTMQPTGIPPRVGLHLQLETNLEAIRALPNEVREGVAKLLEDKVVTAGNITQSLLEEFLKKSVNDVLATTQPLNTVTIPAVSDNSPVHPVHFWGGRWHLLPEDFELPSVDVANGWHLWWCGSQGRGVPALFKLHSRDLTRKHAKILCEWSFAVGELQHCYKTALGDNIPGPYTSPTIIAAFSTITENLPLSWDRTQLGRQRRLSQMKMVTFALCLGMRSTKNYIFKFDSRTARMGKTLVTKDDNGDYRCPKCDAKYNENQKDALRMHCTRHHPGESVVFKATRSAAEKQAMPRERKLKWKAKQTAKSPVKAPRELFTLRDAKKRGVYGAQKPIVYTAESTIPNAGIGVFASQTLLQGDIVPVYEGDLVEELPFNITYVRQFHANDKTWWVDGLRVLEEGKGVGSFVNRQSCQLGFHKNCEYFQQGRTLCIQVTKTIKTNKELFAVYGKRYRL</sequence>
<organism evidence="2 3">
    <name type="scientific">Aphanomyces invadans</name>
    <dbReference type="NCBI Taxonomy" id="157072"/>
    <lineage>
        <taxon>Eukaryota</taxon>
        <taxon>Sar</taxon>
        <taxon>Stramenopiles</taxon>
        <taxon>Oomycota</taxon>
        <taxon>Saprolegniomycetes</taxon>
        <taxon>Saprolegniales</taxon>
        <taxon>Verrucalvaceae</taxon>
        <taxon>Aphanomyces</taxon>
    </lineage>
</organism>
<dbReference type="SUPFAM" id="SSF82199">
    <property type="entry name" value="SET domain"/>
    <property type="match status" value="1"/>
</dbReference>
<dbReference type="InterPro" id="IPR001214">
    <property type="entry name" value="SET_dom"/>
</dbReference>
<proteinExistence type="predicted"/>
<dbReference type="VEuPathDB" id="FungiDB:H310_08390"/>
<dbReference type="Gene3D" id="2.170.270.10">
    <property type="entry name" value="SET domain"/>
    <property type="match status" value="1"/>
</dbReference>
<dbReference type="InterPro" id="IPR046341">
    <property type="entry name" value="SET_dom_sf"/>
</dbReference>
<dbReference type="PROSITE" id="PS50280">
    <property type="entry name" value="SET"/>
    <property type="match status" value="1"/>
</dbReference>
<gene>
    <name evidence="2" type="ORF">DYB32_008972</name>
</gene>
<accession>A0A3R6ZJ99</accession>